<reference evidence="11" key="1">
    <citation type="submission" date="2017-02" db="EMBL/GenBank/DDBJ databases">
        <authorList>
            <person name="Regsiter A."/>
            <person name="William W."/>
        </authorList>
    </citation>
    <scope>NUCLEOTIDE SEQUENCE</scope>
    <source>
        <strain evidence="11">Bib</strain>
    </source>
</reference>
<comment type="subcellular location">
    <subcellularLocation>
        <location evidence="1 8">Cytoplasm</location>
    </subcellularLocation>
</comment>
<dbReference type="Gene3D" id="3.40.50.11260">
    <property type="match status" value="1"/>
</dbReference>
<keyword evidence="5 8" id="KW-0067">ATP-binding</keyword>
<dbReference type="InterPro" id="IPR036890">
    <property type="entry name" value="HATPase_C_sf"/>
</dbReference>
<feature type="binding site" evidence="9">
    <location>
        <position position="337"/>
    </location>
    <ligand>
        <name>ATP</name>
        <dbReference type="ChEBI" id="CHEBI:30616"/>
    </ligand>
</feature>
<dbReference type="GO" id="GO:0016887">
    <property type="term" value="F:ATP hydrolysis activity"/>
    <property type="evidence" value="ECO:0007669"/>
    <property type="project" value="InterPro"/>
</dbReference>
<dbReference type="PRINTS" id="PR00775">
    <property type="entry name" value="HEATSHOCK90"/>
</dbReference>
<dbReference type="SMART" id="SM00387">
    <property type="entry name" value="HATPase_c"/>
    <property type="match status" value="1"/>
</dbReference>
<feature type="binding site" evidence="9">
    <location>
        <position position="169"/>
    </location>
    <ligand>
        <name>ATP</name>
        <dbReference type="ChEBI" id="CHEBI:30616"/>
    </ligand>
</feature>
<dbReference type="SUPFAM" id="SSF54211">
    <property type="entry name" value="Ribosomal protein S5 domain 2-like"/>
    <property type="match status" value="1"/>
</dbReference>
<comment type="function">
    <text evidence="8">Molecular chaperone. Has ATPase activity.</text>
</comment>
<feature type="region of interest" description="C" evidence="8">
    <location>
        <begin position="546"/>
        <end position="631"/>
    </location>
</feature>
<evidence type="ECO:0000256" key="3">
    <source>
        <dbReference type="ARBA" id="ARBA00022490"/>
    </source>
</evidence>
<dbReference type="InterPro" id="IPR037196">
    <property type="entry name" value="HSP90_C"/>
</dbReference>
<evidence type="ECO:0000256" key="9">
    <source>
        <dbReference type="PIRSR" id="PIRSR002583-1"/>
    </source>
</evidence>
<comment type="similarity">
    <text evidence="2 8">Belongs to the heat shock protein 90 family.</text>
</comment>
<protein>
    <recommendedName>
        <fullName evidence="8">Chaperone protein HtpG</fullName>
    </recommendedName>
    <alternativeName>
        <fullName evidence="8">Heat shock protein HtpG</fullName>
    </alternativeName>
    <alternativeName>
        <fullName evidence="8">High temperature protein G</fullName>
    </alternativeName>
</protein>
<organism evidence="11">
    <name type="scientific">uncultured spirochete</name>
    <dbReference type="NCBI Taxonomy" id="156406"/>
    <lineage>
        <taxon>Bacteria</taxon>
        <taxon>Pseudomonadati</taxon>
        <taxon>Spirochaetota</taxon>
        <taxon>Spirochaetia</taxon>
        <taxon>Spirochaetales</taxon>
        <taxon>environmental samples</taxon>
    </lineage>
</organism>
<evidence type="ECO:0000256" key="8">
    <source>
        <dbReference type="HAMAP-Rule" id="MF_00505"/>
    </source>
</evidence>
<evidence type="ECO:0000259" key="10">
    <source>
        <dbReference type="SMART" id="SM00387"/>
    </source>
</evidence>
<dbReference type="InterPro" id="IPR001404">
    <property type="entry name" value="Hsp90_fam"/>
</dbReference>
<comment type="subunit">
    <text evidence="8">Homodimer.</text>
</comment>
<dbReference type="InterPro" id="IPR003594">
    <property type="entry name" value="HATPase_dom"/>
</dbReference>
<dbReference type="HAMAP" id="MF_00505">
    <property type="entry name" value="HSP90"/>
    <property type="match status" value="1"/>
</dbReference>
<evidence type="ECO:0000256" key="5">
    <source>
        <dbReference type="ARBA" id="ARBA00022840"/>
    </source>
</evidence>
<dbReference type="CDD" id="cd16927">
    <property type="entry name" value="HATPase_Hsp90-like"/>
    <property type="match status" value="1"/>
</dbReference>
<dbReference type="SUPFAM" id="SSF55874">
    <property type="entry name" value="ATPase domain of HSP90 chaperone/DNA topoisomerase II/histidine kinase"/>
    <property type="match status" value="1"/>
</dbReference>
<dbReference type="GO" id="GO:0051082">
    <property type="term" value="F:unfolded protein binding"/>
    <property type="evidence" value="ECO:0007669"/>
    <property type="project" value="UniProtKB-UniRule"/>
</dbReference>
<sequence length="631" mass="71627">MANYAFKTEVNQLLNLITHSLYSHKEVFLRELISNASDAIDKLKYLTVSDDAFKTLSFEPRITVTLDEDAKTITVSDNGIGMDEEELADNLGTIARSGTRAFLERLGENERKASNLIGQFGVGFYSAFMVADHIEVVSLKAGTDKAFVWKSDGKSGFEIEPAVRAGFGTDVILHINDEGTEYLSRWSLEELLKRYSNHIAWPIHLVSKEKTYAKDPAKAESKTVDEQVNSASALWRRPKPELTDKDYIDFYKSLTGDEKDPLLWIHTKAEGTIEYSSLLYIPSHVPADLYIPTREQGIKLYVKRVFITDKELQILPPYFRFVRGVIDSDDLPLNVSREMLQHNRVMMTIQQATLKKLFSELEQLAATNPEKFKTFISLFGVQLKEGILSDWTNREPLLKLVRFKSTLAEDWTSLADYKSRAGEGRKTIYYLTGENEARLRASPLLEVFKEKGIEVLLGTDEIDELAFGGIGEYEGMQFKSVQQVDAEEELGKDQSEHKDRGEKAVKILKRVLGDRVKDVRLSKRLGKSPSCVVVDKDEFTPQYRKLMERLTNEPAPEVKPILEINAEHPLIERLVALDTRKELSGGDLATVQEIEDLSHVLFYEAMLAEGEHFEVPQDFAERLNRLLAKSS</sequence>
<name>A0A3P3XK96_9SPIR</name>
<feature type="binding site" evidence="9">
    <location>
        <position position="90"/>
    </location>
    <ligand>
        <name>ATP</name>
        <dbReference type="ChEBI" id="CHEBI:30616"/>
    </ligand>
</feature>
<dbReference type="FunFam" id="3.30.565.10:FF:000009">
    <property type="entry name" value="Molecular chaperone HtpG"/>
    <property type="match status" value="1"/>
</dbReference>
<dbReference type="NCBIfam" id="NF003555">
    <property type="entry name" value="PRK05218.1"/>
    <property type="match status" value="1"/>
</dbReference>
<keyword evidence="3 8" id="KW-0963">Cytoplasm</keyword>
<evidence type="ECO:0000256" key="6">
    <source>
        <dbReference type="ARBA" id="ARBA00023016"/>
    </source>
</evidence>
<dbReference type="PIRSF" id="PIRSF002583">
    <property type="entry name" value="Hsp90"/>
    <property type="match status" value="1"/>
</dbReference>
<feature type="binding site" evidence="9">
    <location>
        <position position="82"/>
    </location>
    <ligand>
        <name>ATP</name>
        <dbReference type="ChEBI" id="CHEBI:30616"/>
    </ligand>
</feature>
<dbReference type="GO" id="GO:0005524">
    <property type="term" value="F:ATP binding"/>
    <property type="evidence" value="ECO:0007669"/>
    <property type="project" value="UniProtKB-UniRule"/>
</dbReference>
<dbReference type="SUPFAM" id="SSF110942">
    <property type="entry name" value="HSP90 C-terminal domain"/>
    <property type="match status" value="1"/>
</dbReference>
<dbReference type="PROSITE" id="PS00298">
    <property type="entry name" value="HSP90"/>
    <property type="match status" value="1"/>
</dbReference>
<evidence type="ECO:0000313" key="11">
    <source>
        <dbReference type="EMBL" id="SLM14577.1"/>
    </source>
</evidence>
<dbReference type="InterPro" id="IPR019805">
    <property type="entry name" value="Heat_shock_protein_90_CS"/>
</dbReference>
<dbReference type="Gene3D" id="1.20.120.790">
    <property type="entry name" value="Heat shock protein 90, C-terminal domain"/>
    <property type="match status" value="1"/>
</dbReference>
<feature type="binding site" evidence="9">
    <location>
        <begin position="119"/>
        <end position="124"/>
    </location>
    <ligand>
        <name>ATP</name>
        <dbReference type="ChEBI" id="CHEBI:30616"/>
    </ligand>
</feature>
<dbReference type="InterPro" id="IPR020568">
    <property type="entry name" value="Ribosomal_Su5_D2-typ_SF"/>
</dbReference>
<dbReference type="GO" id="GO:0005737">
    <property type="term" value="C:cytoplasm"/>
    <property type="evidence" value="ECO:0007669"/>
    <property type="project" value="UniProtKB-SubCell"/>
</dbReference>
<dbReference type="PANTHER" id="PTHR11528">
    <property type="entry name" value="HEAT SHOCK PROTEIN 90 FAMILY MEMBER"/>
    <property type="match status" value="1"/>
</dbReference>
<feature type="binding site" evidence="9">
    <location>
        <position position="31"/>
    </location>
    <ligand>
        <name>ATP</name>
        <dbReference type="ChEBI" id="CHEBI:30616"/>
    </ligand>
</feature>
<comment type="caution">
    <text evidence="8">Lacks conserved residue(s) required for the propagation of feature annotation.</text>
</comment>
<dbReference type="InterPro" id="IPR020575">
    <property type="entry name" value="Hsp90_N"/>
</dbReference>
<keyword evidence="7 8" id="KW-0143">Chaperone</keyword>
<evidence type="ECO:0000256" key="2">
    <source>
        <dbReference type="ARBA" id="ARBA00008239"/>
    </source>
</evidence>
<dbReference type="Gene3D" id="3.30.230.80">
    <property type="match status" value="1"/>
</dbReference>
<feature type="binding site" evidence="9">
    <location>
        <position position="77"/>
    </location>
    <ligand>
        <name>ATP</name>
        <dbReference type="ChEBI" id="CHEBI:30616"/>
    </ligand>
</feature>
<feature type="binding site" evidence="9">
    <location>
        <begin position="97"/>
        <end position="98"/>
    </location>
    <ligand>
        <name>ATP</name>
        <dbReference type="ChEBI" id="CHEBI:30616"/>
    </ligand>
</feature>
<dbReference type="AlphaFoldDB" id="A0A3P3XK96"/>
<dbReference type="EMBL" id="FWDM01000028">
    <property type="protein sequence ID" value="SLM14577.1"/>
    <property type="molecule type" value="Genomic_DNA"/>
</dbReference>
<evidence type="ECO:0000256" key="7">
    <source>
        <dbReference type="ARBA" id="ARBA00023186"/>
    </source>
</evidence>
<keyword evidence="6 8" id="KW-0346">Stress response</keyword>
<gene>
    <name evidence="8 11" type="primary">htpG</name>
    <name evidence="11" type="ORF">SPIROBIBN47_340058</name>
</gene>
<feature type="binding site" evidence="9">
    <location>
        <position position="35"/>
    </location>
    <ligand>
        <name>ATP</name>
        <dbReference type="ChEBI" id="CHEBI:30616"/>
    </ligand>
</feature>
<proteinExistence type="inferred from homology"/>
<feature type="region of interest" description="A; substrate-binding" evidence="8">
    <location>
        <begin position="1"/>
        <end position="337"/>
    </location>
</feature>
<keyword evidence="4 8" id="KW-0547">Nucleotide-binding</keyword>
<dbReference type="Gene3D" id="3.30.565.10">
    <property type="entry name" value="Histidine kinase-like ATPase, C-terminal domain"/>
    <property type="match status" value="1"/>
</dbReference>
<evidence type="ECO:0000256" key="1">
    <source>
        <dbReference type="ARBA" id="ARBA00004496"/>
    </source>
</evidence>
<evidence type="ECO:0000256" key="4">
    <source>
        <dbReference type="ARBA" id="ARBA00022741"/>
    </source>
</evidence>
<dbReference type="Pfam" id="PF00183">
    <property type="entry name" value="HSP90"/>
    <property type="match status" value="1"/>
</dbReference>
<feature type="domain" description="Histidine kinase/HSP90-like ATPase" evidence="10">
    <location>
        <begin position="24"/>
        <end position="165"/>
    </location>
</feature>
<accession>A0A3P3XK96</accession>
<dbReference type="GO" id="GO:0140662">
    <property type="term" value="F:ATP-dependent protein folding chaperone"/>
    <property type="evidence" value="ECO:0007669"/>
    <property type="project" value="InterPro"/>
</dbReference>
<dbReference type="Pfam" id="PF13589">
    <property type="entry name" value="HATPase_c_3"/>
    <property type="match status" value="1"/>
</dbReference>